<dbReference type="PANTHER" id="PTHR23220:SF84">
    <property type="entry name" value="INTEGRIN ALPHA-L"/>
    <property type="match status" value="1"/>
</dbReference>
<comment type="subcellular location">
    <subcellularLocation>
        <location evidence="7">Membrane</location>
        <topology evidence="7">Single-pass type I membrane protein</topology>
    </subcellularLocation>
</comment>
<dbReference type="SMART" id="SM00191">
    <property type="entry name" value="Int_alpha"/>
    <property type="match status" value="3"/>
</dbReference>
<keyword evidence="7" id="KW-0401">Integrin</keyword>
<evidence type="ECO:0000256" key="1">
    <source>
        <dbReference type="ARBA" id="ARBA00022723"/>
    </source>
</evidence>
<protein>
    <recommendedName>
        <fullName evidence="8">VWFA domain-containing protein</fullName>
    </recommendedName>
</protein>
<organism evidence="9 10">
    <name type="scientific">Periophthalmus magnuspinnatus</name>
    <dbReference type="NCBI Taxonomy" id="409849"/>
    <lineage>
        <taxon>Eukaryota</taxon>
        <taxon>Metazoa</taxon>
        <taxon>Chordata</taxon>
        <taxon>Craniata</taxon>
        <taxon>Vertebrata</taxon>
        <taxon>Euteleostomi</taxon>
        <taxon>Actinopterygii</taxon>
        <taxon>Neopterygii</taxon>
        <taxon>Teleostei</taxon>
        <taxon>Neoteleostei</taxon>
        <taxon>Acanthomorphata</taxon>
        <taxon>Gobiaria</taxon>
        <taxon>Gobiiformes</taxon>
        <taxon>Gobioidei</taxon>
        <taxon>Gobiidae</taxon>
        <taxon>Oxudercinae</taxon>
        <taxon>Periophthalmus</taxon>
    </lineage>
</organism>
<dbReference type="SMART" id="SM00327">
    <property type="entry name" value="VWA"/>
    <property type="match status" value="1"/>
</dbReference>
<reference evidence="9" key="2">
    <citation type="submission" date="2025-09" db="UniProtKB">
        <authorList>
            <consortium name="Ensembl"/>
        </authorList>
    </citation>
    <scope>IDENTIFICATION</scope>
</reference>
<feature type="domain" description="VWFA" evidence="8">
    <location>
        <begin position="70"/>
        <end position="127"/>
    </location>
</feature>
<dbReference type="PRINTS" id="PR00453">
    <property type="entry name" value="VWFADOMAIN"/>
</dbReference>
<sequence>MRDPEVYNGSADDFFGFKVLQVGSKSNKDPNVVVRCNENSYMNSVCYNLTEQLEEQSVFKPAFQGGNTVDLAFLFDGSLSMTEKEFEENKYFIEDIMSNLKNTSIKFAAVQFSTEVRTVFTFNDYTEVLMLFYLQAYLYATKVLVLITDGDPSDSDRAYGSIMKYDSMVDVTKLKLIASEPKDNNTFHIENYNGLTGVLENFQKKIFQTEGLKKKKIHSAHKKTNKLVTLWLTFHYIQAPKKVILVLQMNLCLLYWSAITVGYSVSVGEKNTTALYFTGAPRYQHMGQVVLFTSTAGKWTPTQRINGEQHGSYFGAEVCSVDVDSDGNTDFLFVGAPLFYQTHHVFLSFVPQMKLIKLHNITAHVMGRFGTTIASVADVNGDGLRDAVVGAPLENQNRGAVYLYLGDRTRVSPYTTL</sequence>
<evidence type="ECO:0000259" key="8">
    <source>
        <dbReference type="PROSITE" id="PS50234"/>
    </source>
</evidence>
<reference evidence="9" key="1">
    <citation type="submission" date="2025-08" db="UniProtKB">
        <authorList>
            <consortium name="Ensembl"/>
        </authorList>
    </citation>
    <scope>IDENTIFICATION</scope>
</reference>
<dbReference type="PANTHER" id="PTHR23220">
    <property type="entry name" value="INTEGRIN ALPHA"/>
    <property type="match status" value="1"/>
</dbReference>
<dbReference type="GO" id="GO:0033627">
    <property type="term" value="P:cell adhesion mediated by integrin"/>
    <property type="evidence" value="ECO:0007669"/>
    <property type="project" value="TreeGrafter"/>
</dbReference>
<keyword evidence="5" id="KW-0325">Glycoprotein</keyword>
<evidence type="ECO:0000256" key="2">
    <source>
        <dbReference type="ARBA" id="ARBA00022729"/>
    </source>
</evidence>
<dbReference type="STRING" id="409849.ENSPMGP00000015867"/>
<evidence type="ECO:0000256" key="6">
    <source>
        <dbReference type="PROSITE-ProRule" id="PRU00803"/>
    </source>
</evidence>
<dbReference type="GO" id="GO:0007160">
    <property type="term" value="P:cell-matrix adhesion"/>
    <property type="evidence" value="ECO:0007669"/>
    <property type="project" value="TreeGrafter"/>
</dbReference>
<dbReference type="Proteomes" id="UP000261520">
    <property type="component" value="Unplaced"/>
</dbReference>
<evidence type="ECO:0000256" key="4">
    <source>
        <dbReference type="ARBA" id="ARBA00022837"/>
    </source>
</evidence>
<dbReference type="Gene3D" id="3.40.50.410">
    <property type="entry name" value="von Willebrand factor, type A domain"/>
    <property type="match status" value="2"/>
</dbReference>
<keyword evidence="10" id="KW-1185">Reference proteome</keyword>
<feature type="repeat" description="FG-GAP" evidence="6">
    <location>
        <begin position="300"/>
        <end position="353"/>
    </location>
</feature>
<dbReference type="InterPro" id="IPR002035">
    <property type="entry name" value="VWF_A"/>
</dbReference>
<evidence type="ECO:0000256" key="3">
    <source>
        <dbReference type="ARBA" id="ARBA00022737"/>
    </source>
</evidence>
<dbReference type="Pfam" id="PF00092">
    <property type="entry name" value="VWA"/>
    <property type="match status" value="1"/>
</dbReference>
<dbReference type="PROSITE" id="PS51470">
    <property type="entry name" value="FG_GAP"/>
    <property type="match status" value="2"/>
</dbReference>
<proteinExistence type="inferred from homology"/>
<dbReference type="GO" id="GO:0008305">
    <property type="term" value="C:integrin complex"/>
    <property type="evidence" value="ECO:0007669"/>
    <property type="project" value="InterPro"/>
</dbReference>
<dbReference type="GO" id="GO:0005178">
    <property type="term" value="F:integrin binding"/>
    <property type="evidence" value="ECO:0007669"/>
    <property type="project" value="TreeGrafter"/>
</dbReference>
<dbReference type="GO" id="GO:0098609">
    <property type="term" value="P:cell-cell adhesion"/>
    <property type="evidence" value="ECO:0007669"/>
    <property type="project" value="TreeGrafter"/>
</dbReference>
<keyword evidence="2" id="KW-0732">Signal</keyword>
<keyword evidence="1" id="KW-0479">Metal-binding</keyword>
<comment type="similarity">
    <text evidence="7">Belongs to the integrin alpha chain family.</text>
</comment>
<dbReference type="Ensembl" id="ENSPMGT00000016931.1">
    <property type="protein sequence ID" value="ENSPMGP00000015867.1"/>
    <property type="gene ID" value="ENSPMGG00000013010.1"/>
</dbReference>
<dbReference type="InterPro" id="IPR028994">
    <property type="entry name" value="Integrin_alpha_N"/>
</dbReference>
<evidence type="ECO:0000256" key="5">
    <source>
        <dbReference type="ARBA" id="ARBA00023180"/>
    </source>
</evidence>
<dbReference type="InterPro" id="IPR000413">
    <property type="entry name" value="Integrin_alpha"/>
</dbReference>
<dbReference type="GO" id="GO:0009897">
    <property type="term" value="C:external side of plasma membrane"/>
    <property type="evidence" value="ECO:0007669"/>
    <property type="project" value="TreeGrafter"/>
</dbReference>
<dbReference type="PRINTS" id="PR01185">
    <property type="entry name" value="INTEGRINA"/>
</dbReference>
<keyword evidence="7" id="KW-0130">Cell adhesion</keyword>
<name>A0A3B4AFK9_9GOBI</name>
<dbReference type="InterPro" id="IPR013517">
    <property type="entry name" value="FG-GAP"/>
</dbReference>
<accession>A0A3B4AFK9</accession>
<evidence type="ECO:0000313" key="10">
    <source>
        <dbReference type="Proteomes" id="UP000261520"/>
    </source>
</evidence>
<dbReference type="SUPFAM" id="SSF53300">
    <property type="entry name" value="vWA-like"/>
    <property type="match status" value="1"/>
</dbReference>
<evidence type="ECO:0000256" key="7">
    <source>
        <dbReference type="RuleBase" id="RU003762"/>
    </source>
</evidence>
<feature type="repeat" description="FG-GAP" evidence="6">
    <location>
        <begin position="355"/>
        <end position="413"/>
    </location>
</feature>
<dbReference type="Pfam" id="PF01839">
    <property type="entry name" value="FG-GAP"/>
    <property type="match status" value="2"/>
</dbReference>
<dbReference type="Gene3D" id="2.130.10.130">
    <property type="entry name" value="Integrin alpha, N-terminal"/>
    <property type="match status" value="1"/>
</dbReference>
<evidence type="ECO:0000313" key="9">
    <source>
        <dbReference type="Ensembl" id="ENSPMGP00000015867.1"/>
    </source>
</evidence>
<dbReference type="GO" id="GO:0007229">
    <property type="term" value="P:integrin-mediated signaling pathway"/>
    <property type="evidence" value="ECO:0007669"/>
    <property type="project" value="UniProtKB-KW"/>
</dbReference>
<dbReference type="PROSITE" id="PS50234">
    <property type="entry name" value="VWFA"/>
    <property type="match status" value="1"/>
</dbReference>
<keyword evidence="3" id="KW-0677">Repeat</keyword>
<dbReference type="GO" id="GO:0046872">
    <property type="term" value="F:metal ion binding"/>
    <property type="evidence" value="ECO:0007669"/>
    <property type="project" value="UniProtKB-KW"/>
</dbReference>
<dbReference type="InterPro" id="IPR036465">
    <property type="entry name" value="vWFA_dom_sf"/>
</dbReference>
<dbReference type="AlphaFoldDB" id="A0A3B4AFK9"/>
<dbReference type="SUPFAM" id="SSF69318">
    <property type="entry name" value="Integrin alpha N-terminal domain"/>
    <property type="match status" value="1"/>
</dbReference>
<keyword evidence="7" id="KW-0675">Receptor</keyword>
<dbReference type="InterPro" id="IPR013519">
    <property type="entry name" value="Int_alpha_beta-p"/>
</dbReference>
<keyword evidence="4" id="KW-0106">Calcium</keyword>